<feature type="transmembrane region" description="Helical" evidence="6">
    <location>
        <begin position="246"/>
        <end position="268"/>
    </location>
</feature>
<keyword evidence="8" id="KW-1185">Reference proteome</keyword>
<dbReference type="Proteomes" id="UP000609531">
    <property type="component" value="Unassembled WGS sequence"/>
</dbReference>
<protein>
    <submittedName>
        <fullName evidence="7">Branched-chain amino acid ABC transporter permease</fullName>
    </submittedName>
</protein>
<evidence type="ECO:0000256" key="2">
    <source>
        <dbReference type="ARBA" id="ARBA00022475"/>
    </source>
</evidence>
<comment type="caution">
    <text evidence="7">The sequence shown here is derived from an EMBL/GenBank/DDBJ whole genome shotgun (WGS) entry which is preliminary data.</text>
</comment>
<evidence type="ECO:0000313" key="8">
    <source>
        <dbReference type="Proteomes" id="UP000609531"/>
    </source>
</evidence>
<dbReference type="GO" id="GO:0005886">
    <property type="term" value="C:plasma membrane"/>
    <property type="evidence" value="ECO:0007669"/>
    <property type="project" value="UniProtKB-SubCell"/>
</dbReference>
<evidence type="ECO:0000256" key="4">
    <source>
        <dbReference type="ARBA" id="ARBA00022989"/>
    </source>
</evidence>
<organism evidence="7 8">
    <name type="scientific">Acuticoccus mangrovi</name>
    <dbReference type="NCBI Taxonomy" id="2796142"/>
    <lineage>
        <taxon>Bacteria</taxon>
        <taxon>Pseudomonadati</taxon>
        <taxon>Pseudomonadota</taxon>
        <taxon>Alphaproteobacteria</taxon>
        <taxon>Hyphomicrobiales</taxon>
        <taxon>Amorphaceae</taxon>
        <taxon>Acuticoccus</taxon>
    </lineage>
</organism>
<dbReference type="InterPro" id="IPR043428">
    <property type="entry name" value="LivM-like"/>
</dbReference>
<dbReference type="InterPro" id="IPR001851">
    <property type="entry name" value="ABC_transp_permease"/>
</dbReference>
<feature type="transmembrane region" description="Helical" evidence="6">
    <location>
        <begin position="61"/>
        <end position="77"/>
    </location>
</feature>
<feature type="transmembrane region" description="Helical" evidence="6">
    <location>
        <begin position="111"/>
        <end position="134"/>
    </location>
</feature>
<comment type="subcellular location">
    <subcellularLocation>
        <location evidence="1">Cell membrane</location>
        <topology evidence="1">Multi-pass membrane protein</topology>
    </subcellularLocation>
</comment>
<feature type="transmembrane region" description="Helical" evidence="6">
    <location>
        <begin position="154"/>
        <end position="179"/>
    </location>
</feature>
<dbReference type="RefSeq" id="WP_198880764.1">
    <property type="nucleotide sequence ID" value="NZ_JAEKJA010000003.1"/>
</dbReference>
<feature type="transmembrane region" description="Helical" evidence="6">
    <location>
        <begin position="31"/>
        <end position="49"/>
    </location>
</feature>
<evidence type="ECO:0000256" key="3">
    <source>
        <dbReference type="ARBA" id="ARBA00022692"/>
    </source>
</evidence>
<evidence type="ECO:0000313" key="7">
    <source>
        <dbReference type="EMBL" id="MBJ3774856.1"/>
    </source>
</evidence>
<evidence type="ECO:0000256" key="5">
    <source>
        <dbReference type="ARBA" id="ARBA00023136"/>
    </source>
</evidence>
<keyword evidence="3 6" id="KW-0812">Transmembrane</keyword>
<evidence type="ECO:0000256" key="1">
    <source>
        <dbReference type="ARBA" id="ARBA00004651"/>
    </source>
</evidence>
<keyword evidence="2" id="KW-1003">Cell membrane</keyword>
<dbReference type="GO" id="GO:0015658">
    <property type="term" value="F:branched-chain amino acid transmembrane transporter activity"/>
    <property type="evidence" value="ECO:0007669"/>
    <property type="project" value="InterPro"/>
</dbReference>
<dbReference type="Pfam" id="PF02653">
    <property type="entry name" value="BPD_transp_2"/>
    <property type="match status" value="1"/>
</dbReference>
<evidence type="ECO:0000256" key="6">
    <source>
        <dbReference type="SAM" id="Phobius"/>
    </source>
</evidence>
<sequence length="328" mass="35258">MRHLDPTILVVVLGAAALSFAQPHMPGWVVYLLQIAIAASLPALGCMILLRSGLLSFGQGLYYFIGAYGVALVHAHLGISDAFLGILAGAAASILVAGLVGFFIARYRGIFFAMLTLAISMVVYGMAVKMDLFGRSDGLNVPRLSYLGFTPSRAWAQTSLFVFCVWVWAVFGIATHLYLRSRFGKLLTAIEDNETRVEYLGWSVRHAVHINTIVAAVLGSAGGALAAASARYADPSLAYWTTSGEFVFIVLIAGQANVLAPLFGSVFLETLRTYAAAFFPDEWQLVLGAVMLAIILFLPKGLGHLFALAGRALRPRRATAAPIEEDRT</sequence>
<dbReference type="AlphaFoldDB" id="A0A934IH23"/>
<dbReference type="CDD" id="cd06581">
    <property type="entry name" value="TM_PBP1_LivM_like"/>
    <property type="match status" value="1"/>
</dbReference>
<name>A0A934IH23_9HYPH</name>
<dbReference type="PANTHER" id="PTHR30482:SF17">
    <property type="entry name" value="ABC TRANSPORTER ATP-BINDING PROTEIN"/>
    <property type="match status" value="1"/>
</dbReference>
<proteinExistence type="predicted"/>
<accession>A0A934IH23</accession>
<keyword evidence="5 6" id="KW-0472">Membrane</keyword>
<feature type="transmembrane region" description="Helical" evidence="6">
    <location>
        <begin position="283"/>
        <end position="307"/>
    </location>
</feature>
<feature type="transmembrane region" description="Helical" evidence="6">
    <location>
        <begin position="83"/>
        <end position="104"/>
    </location>
</feature>
<dbReference type="EMBL" id="JAEKJA010000003">
    <property type="protein sequence ID" value="MBJ3774856.1"/>
    <property type="molecule type" value="Genomic_DNA"/>
</dbReference>
<keyword evidence="4 6" id="KW-1133">Transmembrane helix</keyword>
<reference evidence="7" key="1">
    <citation type="submission" date="2020-12" db="EMBL/GenBank/DDBJ databases">
        <title>Bacterial taxonomy.</title>
        <authorList>
            <person name="Pan X."/>
        </authorList>
    </citation>
    <scope>NUCLEOTIDE SEQUENCE</scope>
    <source>
        <strain evidence="7">B2012</strain>
    </source>
</reference>
<dbReference type="PANTHER" id="PTHR30482">
    <property type="entry name" value="HIGH-AFFINITY BRANCHED-CHAIN AMINO ACID TRANSPORT SYSTEM PERMEASE"/>
    <property type="match status" value="1"/>
</dbReference>
<gene>
    <name evidence="7" type="ORF">JCR33_04110</name>
</gene>